<keyword evidence="4" id="KW-0862">Zinc</keyword>
<evidence type="ECO:0000256" key="7">
    <source>
        <dbReference type="ARBA" id="ARBA00023242"/>
    </source>
</evidence>
<keyword evidence="6" id="KW-0804">Transcription</keyword>
<name>A0A9P0JHD2_APHGO</name>
<dbReference type="GO" id="GO:0009791">
    <property type="term" value="P:post-embryonic development"/>
    <property type="evidence" value="ECO:0007669"/>
    <property type="project" value="UniProtKB-ARBA"/>
</dbReference>
<keyword evidence="11" id="KW-1185">Reference proteome</keyword>
<keyword evidence="7" id="KW-0539">Nucleus</keyword>
<dbReference type="AlphaFoldDB" id="A0A9P0JHD2"/>
<dbReference type="InterPro" id="IPR012337">
    <property type="entry name" value="RNaseH-like_sf"/>
</dbReference>
<organism evidence="10 11">
    <name type="scientific">Aphis gossypii</name>
    <name type="common">Cotton aphid</name>
    <dbReference type="NCBI Taxonomy" id="80765"/>
    <lineage>
        <taxon>Eukaryota</taxon>
        <taxon>Metazoa</taxon>
        <taxon>Ecdysozoa</taxon>
        <taxon>Arthropoda</taxon>
        <taxon>Hexapoda</taxon>
        <taxon>Insecta</taxon>
        <taxon>Pterygota</taxon>
        <taxon>Neoptera</taxon>
        <taxon>Paraneoptera</taxon>
        <taxon>Hemiptera</taxon>
        <taxon>Sternorrhyncha</taxon>
        <taxon>Aphidomorpha</taxon>
        <taxon>Aphidoidea</taxon>
        <taxon>Aphididae</taxon>
        <taxon>Aphidini</taxon>
        <taxon>Aphis</taxon>
        <taxon>Aphis</taxon>
    </lineage>
</organism>
<protein>
    <recommendedName>
        <fullName evidence="9">BED-type domain-containing protein</fullName>
    </recommendedName>
</protein>
<gene>
    <name evidence="10" type="ORF">APHIGO_LOCUS10561</name>
</gene>
<keyword evidence="2" id="KW-0479">Metal-binding</keyword>
<evidence type="ECO:0000256" key="4">
    <source>
        <dbReference type="ARBA" id="ARBA00022833"/>
    </source>
</evidence>
<evidence type="ECO:0000313" key="10">
    <source>
        <dbReference type="EMBL" id="CAH1736936.1"/>
    </source>
</evidence>
<dbReference type="PROSITE" id="PS50808">
    <property type="entry name" value="ZF_BED"/>
    <property type="match status" value="1"/>
</dbReference>
<dbReference type="InterPro" id="IPR052035">
    <property type="entry name" value="ZnF_BED_domain_contain"/>
</dbReference>
<dbReference type="SUPFAM" id="SSF57667">
    <property type="entry name" value="beta-beta-alpha zinc fingers"/>
    <property type="match status" value="1"/>
</dbReference>
<dbReference type="PANTHER" id="PTHR46481">
    <property type="entry name" value="ZINC FINGER BED DOMAIN-CONTAINING PROTEIN 4"/>
    <property type="match status" value="1"/>
</dbReference>
<accession>A0A9P0JHD2</accession>
<evidence type="ECO:0000256" key="6">
    <source>
        <dbReference type="ARBA" id="ARBA00023163"/>
    </source>
</evidence>
<dbReference type="GO" id="GO:0005634">
    <property type="term" value="C:nucleus"/>
    <property type="evidence" value="ECO:0007669"/>
    <property type="project" value="UniProtKB-SubCell"/>
</dbReference>
<sequence length="442" mass="50394">MPPVKNLLIHIKRSIVWAHFTPISTTLAKCNHCNKTKSYTGGSTGNLLRHMNTIHTAIPLHRSTQVNESNSEIIDDPQPSTSIYLSPTRQQSSSIAKPLDKRQSSIENFIQKPIPINKSKMIDQQLLKMIVKEYHPFSVVEDVEFRNLIKMLCPNYLIPSRKTVTQSLMPQLFNMTVECVTDTLNNVSAVCLTTDGWTSRNNQSFISVTAHFIDPKNQTQISSVLLGCNSFDERHTSDNLSRFLKNTVDEWNLCHKLTAVVTDNASNIISAIKKCNWRWLPCFAHSINLIVQSSLKCIEPILTKVKVIVQFFKKSSHALAKLNDFQKQLGLPVLKLKQDCPTRWNSTYDMIDRIISIKDPIIATLAVLGNMELNCLSPQEWIILENARIILKIFYEITIEISAEKYVTLSKEIIFFKTLNNIILNFMNDTLLPNEIHSMLKI</sequence>
<dbReference type="InterPro" id="IPR036236">
    <property type="entry name" value="Znf_C2H2_sf"/>
</dbReference>
<keyword evidence="3 8" id="KW-0863">Zinc-finger</keyword>
<comment type="subcellular location">
    <subcellularLocation>
        <location evidence="1">Nucleus</location>
    </subcellularLocation>
</comment>
<evidence type="ECO:0000256" key="3">
    <source>
        <dbReference type="ARBA" id="ARBA00022771"/>
    </source>
</evidence>
<reference evidence="10" key="2">
    <citation type="submission" date="2022-10" db="EMBL/GenBank/DDBJ databases">
        <authorList>
            <consortium name="ENA_rothamsted_submissions"/>
            <consortium name="culmorum"/>
            <person name="King R."/>
        </authorList>
    </citation>
    <scope>NUCLEOTIDE SEQUENCE</scope>
</reference>
<dbReference type="SUPFAM" id="SSF140996">
    <property type="entry name" value="Hermes dimerisation domain"/>
    <property type="match status" value="1"/>
</dbReference>
<dbReference type="GO" id="GO:0003677">
    <property type="term" value="F:DNA binding"/>
    <property type="evidence" value="ECO:0007669"/>
    <property type="project" value="InterPro"/>
</dbReference>
<dbReference type="SMART" id="SM00614">
    <property type="entry name" value="ZnF_BED"/>
    <property type="match status" value="1"/>
</dbReference>
<evidence type="ECO:0000259" key="9">
    <source>
        <dbReference type="PROSITE" id="PS50808"/>
    </source>
</evidence>
<evidence type="ECO:0000256" key="8">
    <source>
        <dbReference type="PROSITE-ProRule" id="PRU00027"/>
    </source>
</evidence>
<keyword evidence="5" id="KW-0805">Transcription regulation</keyword>
<evidence type="ECO:0000256" key="1">
    <source>
        <dbReference type="ARBA" id="ARBA00004123"/>
    </source>
</evidence>
<feature type="domain" description="BED-type" evidence="9">
    <location>
        <begin position="11"/>
        <end position="55"/>
    </location>
</feature>
<dbReference type="Pfam" id="PF02892">
    <property type="entry name" value="zf-BED"/>
    <property type="match status" value="1"/>
</dbReference>
<dbReference type="GO" id="GO:0008270">
    <property type="term" value="F:zinc ion binding"/>
    <property type="evidence" value="ECO:0007669"/>
    <property type="project" value="UniProtKB-KW"/>
</dbReference>
<dbReference type="SUPFAM" id="SSF53098">
    <property type="entry name" value="Ribonuclease H-like"/>
    <property type="match status" value="1"/>
</dbReference>
<dbReference type="PANTHER" id="PTHR46481:SF10">
    <property type="entry name" value="ZINC FINGER BED DOMAIN-CONTAINING PROTEIN 39"/>
    <property type="match status" value="1"/>
</dbReference>
<evidence type="ECO:0000313" key="11">
    <source>
        <dbReference type="Proteomes" id="UP001154329"/>
    </source>
</evidence>
<dbReference type="InterPro" id="IPR003656">
    <property type="entry name" value="Znf_BED"/>
</dbReference>
<evidence type="ECO:0000256" key="2">
    <source>
        <dbReference type="ARBA" id="ARBA00022723"/>
    </source>
</evidence>
<evidence type="ECO:0000256" key="5">
    <source>
        <dbReference type="ARBA" id="ARBA00023015"/>
    </source>
</evidence>
<dbReference type="Proteomes" id="UP001154329">
    <property type="component" value="Chromosome 4"/>
</dbReference>
<proteinExistence type="predicted"/>
<reference evidence="10" key="1">
    <citation type="submission" date="2022-02" db="EMBL/GenBank/DDBJ databases">
        <authorList>
            <person name="King R."/>
        </authorList>
    </citation>
    <scope>NUCLEOTIDE SEQUENCE</scope>
</reference>
<dbReference type="EMBL" id="OU899037">
    <property type="protein sequence ID" value="CAH1736936.1"/>
    <property type="molecule type" value="Genomic_DNA"/>
</dbReference>